<dbReference type="Pfam" id="PF13439">
    <property type="entry name" value="Glyco_transf_4"/>
    <property type="match status" value="1"/>
</dbReference>
<evidence type="ECO:0008006" key="5">
    <source>
        <dbReference type="Google" id="ProtNLM"/>
    </source>
</evidence>
<dbReference type="Gene3D" id="3.40.50.2000">
    <property type="entry name" value="Glycogen Phosphorylase B"/>
    <property type="match status" value="2"/>
</dbReference>
<dbReference type="PANTHER" id="PTHR45947:SF13">
    <property type="entry name" value="TRANSFERASE"/>
    <property type="match status" value="1"/>
</dbReference>
<dbReference type="Pfam" id="PF00534">
    <property type="entry name" value="Glycos_transf_1"/>
    <property type="match status" value="1"/>
</dbReference>
<protein>
    <recommendedName>
        <fullName evidence="5">Glycosyltransferase subfamily 4-like N-terminal domain-containing protein</fullName>
    </recommendedName>
</protein>
<name>A0A2H0W2I5_9BACT</name>
<proteinExistence type="predicted"/>
<dbReference type="EMBL" id="PEZZ01000004">
    <property type="protein sequence ID" value="PIS05546.1"/>
    <property type="molecule type" value="Genomic_DNA"/>
</dbReference>
<sequence>MKIVLINSLYYPNSRGGAEVIAKATADGLSRAGHEVHVVTSGEKDSQEKVGGVIVHRIKPANLFSYITINEKPFWLRLPWHFIDMFSKSGPNQAQIILQKVNPHVVITHNLKGIGYRTVKMIRKIKVRHIHILHDVQLVKPSGLIKKGKERLGLLSRIYAYFTKRLFGSPDVVVSPSAWLMEFYNCRNFFKQSRKQVLNNPVLLNLSGHKRLLDSHNFHLLYIGQLERHKGILFLVDVLKTLPANNFTLTIVGKGSLHMLVQDKVKNDNRFRFLGYIQPNQVEELYQSIDASIVPSLCYENSPAVISQSLAAQVPVITSDIGGAGEMITNGINGYKFEAGNQKELLAILQSMTKEDIDQMSRNCAEYSDRFSVQNYVKSLEKLLQN</sequence>
<reference evidence="4" key="1">
    <citation type="submission" date="2017-09" db="EMBL/GenBank/DDBJ databases">
        <title>Depth-based differentiation of microbial function through sediment-hosted aquifers and enrichment of novel symbionts in the deep terrestrial subsurface.</title>
        <authorList>
            <person name="Probst A.J."/>
            <person name="Ladd B."/>
            <person name="Jarett J.K."/>
            <person name="Geller-Mcgrath D.E."/>
            <person name="Sieber C.M.K."/>
            <person name="Emerson J.B."/>
            <person name="Anantharaman K."/>
            <person name="Thomas B.C."/>
            <person name="Malmstrom R."/>
            <person name="Stieglmeier M."/>
            <person name="Klingl A."/>
            <person name="Woyke T."/>
            <person name="Ryan C.M."/>
            <person name="Banfield J.F."/>
        </authorList>
    </citation>
    <scope>NUCLEOTIDE SEQUENCE [LARGE SCALE GENOMIC DNA]</scope>
</reference>
<evidence type="ECO:0000313" key="3">
    <source>
        <dbReference type="EMBL" id="PIS05546.1"/>
    </source>
</evidence>
<dbReference type="PANTHER" id="PTHR45947">
    <property type="entry name" value="SULFOQUINOVOSYL TRANSFERASE SQD2"/>
    <property type="match status" value="1"/>
</dbReference>
<evidence type="ECO:0000313" key="4">
    <source>
        <dbReference type="Proteomes" id="UP000230935"/>
    </source>
</evidence>
<dbReference type="GO" id="GO:0016757">
    <property type="term" value="F:glycosyltransferase activity"/>
    <property type="evidence" value="ECO:0007669"/>
    <property type="project" value="InterPro"/>
</dbReference>
<gene>
    <name evidence="3" type="ORF">COT81_00845</name>
</gene>
<comment type="caution">
    <text evidence="3">The sequence shown here is derived from an EMBL/GenBank/DDBJ whole genome shotgun (WGS) entry which is preliminary data.</text>
</comment>
<dbReference type="Proteomes" id="UP000230935">
    <property type="component" value="Unassembled WGS sequence"/>
</dbReference>
<dbReference type="InterPro" id="IPR028098">
    <property type="entry name" value="Glyco_trans_4-like_N"/>
</dbReference>
<organism evidence="3 4">
    <name type="scientific">Candidatus Buchananbacteria bacterium CG10_big_fil_rev_8_21_14_0_10_42_9</name>
    <dbReference type="NCBI Taxonomy" id="1974526"/>
    <lineage>
        <taxon>Bacteria</taxon>
        <taxon>Candidatus Buchananiibacteriota</taxon>
    </lineage>
</organism>
<evidence type="ECO:0000259" key="1">
    <source>
        <dbReference type="Pfam" id="PF00534"/>
    </source>
</evidence>
<dbReference type="InterPro" id="IPR050194">
    <property type="entry name" value="Glycosyltransferase_grp1"/>
</dbReference>
<feature type="domain" description="Glycosyl transferase family 1" evidence="1">
    <location>
        <begin position="215"/>
        <end position="368"/>
    </location>
</feature>
<dbReference type="SUPFAM" id="SSF53756">
    <property type="entry name" value="UDP-Glycosyltransferase/glycogen phosphorylase"/>
    <property type="match status" value="1"/>
</dbReference>
<accession>A0A2H0W2I5</accession>
<feature type="domain" description="Glycosyltransferase subfamily 4-like N-terminal" evidence="2">
    <location>
        <begin position="16"/>
        <end position="202"/>
    </location>
</feature>
<evidence type="ECO:0000259" key="2">
    <source>
        <dbReference type="Pfam" id="PF13439"/>
    </source>
</evidence>
<dbReference type="AlphaFoldDB" id="A0A2H0W2I5"/>
<dbReference type="InterPro" id="IPR001296">
    <property type="entry name" value="Glyco_trans_1"/>
</dbReference>